<evidence type="ECO:0000313" key="1">
    <source>
        <dbReference type="EMBL" id="CAB4928899.1"/>
    </source>
</evidence>
<proteinExistence type="predicted"/>
<accession>A0A6J7ID56</accession>
<name>A0A6J7ID56_9ZZZZ</name>
<gene>
    <name evidence="1" type="ORF">UFOPK3472_03981</name>
</gene>
<protein>
    <submittedName>
        <fullName evidence="1">Unannotated protein</fullName>
    </submittedName>
</protein>
<dbReference type="EMBL" id="CAFBLX010000447">
    <property type="protein sequence ID" value="CAB4928899.1"/>
    <property type="molecule type" value="Genomic_DNA"/>
</dbReference>
<sequence length="75" mass="8187">MASRTKTSAADKAEARRELAASLHASITDKVAELTSSDTWRAYLDHVASFHSYSTGRVAVFDPANSETQEWRSAA</sequence>
<organism evidence="1">
    <name type="scientific">freshwater metagenome</name>
    <dbReference type="NCBI Taxonomy" id="449393"/>
    <lineage>
        <taxon>unclassified sequences</taxon>
        <taxon>metagenomes</taxon>
        <taxon>ecological metagenomes</taxon>
    </lineage>
</organism>
<dbReference type="AlphaFoldDB" id="A0A6J7ID56"/>
<reference evidence="1" key="1">
    <citation type="submission" date="2020-05" db="EMBL/GenBank/DDBJ databases">
        <authorList>
            <person name="Chiriac C."/>
            <person name="Salcher M."/>
            <person name="Ghai R."/>
            <person name="Kavagutti S V."/>
        </authorList>
    </citation>
    <scope>NUCLEOTIDE SEQUENCE</scope>
</reference>